<gene>
    <name evidence="2" type="ORF">GCM10020369_06850</name>
</gene>
<evidence type="ECO:0000313" key="3">
    <source>
        <dbReference type="Proteomes" id="UP001501676"/>
    </source>
</evidence>
<evidence type="ECO:0000313" key="2">
    <source>
        <dbReference type="EMBL" id="GAA3382941.1"/>
    </source>
</evidence>
<protein>
    <submittedName>
        <fullName evidence="2">Rhodanese-like domain-containing protein</fullName>
    </submittedName>
</protein>
<dbReference type="CDD" id="cd00158">
    <property type="entry name" value="RHOD"/>
    <property type="match status" value="1"/>
</dbReference>
<accession>A0ABP6SRG9</accession>
<name>A0ABP6SRG9_9ACTN</name>
<keyword evidence="3" id="KW-1185">Reference proteome</keyword>
<reference evidence="3" key="1">
    <citation type="journal article" date="2019" name="Int. J. Syst. Evol. Microbiol.">
        <title>The Global Catalogue of Microorganisms (GCM) 10K type strain sequencing project: providing services to taxonomists for standard genome sequencing and annotation.</title>
        <authorList>
            <consortium name="The Broad Institute Genomics Platform"/>
            <consortium name="The Broad Institute Genome Sequencing Center for Infectious Disease"/>
            <person name="Wu L."/>
            <person name="Ma J."/>
        </authorList>
    </citation>
    <scope>NUCLEOTIDE SEQUENCE [LARGE SCALE GENOMIC DNA]</scope>
    <source>
        <strain evidence="3">JCM 9458</strain>
    </source>
</reference>
<organism evidence="2 3">
    <name type="scientific">Cryptosporangium minutisporangium</name>
    <dbReference type="NCBI Taxonomy" id="113569"/>
    <lineage>
        <taxon>Bacteria</taxon>
        <taxon>Bacillati</taxon>
        <taxon>Actinomycetota</taxon>
        <taxon>Actinomycetes</taxon>
        <taxon>Cryptosporangiales</taxon>
        <taxon>Cryptosporangiaceae</taxon>
        <taxon>Cryptosporangium</taxon>
    </lineage>
</organism>
<dbReference type="InterPro" id="IPR001763">
    <property type="entry name" value="Rhodanese-like_dom"/>
</dbReference>
<dbReference type="SUPFAM" id="SSF52821">
    <property type="entry name" value="Rhodanese/Cell cycle control phosphatase"/>
    <property type="match status" value="1"/>
</dbReference>
<dbReference type="SMART" id="SM00450">
    <property type="entry name" value="RHOD"/>
    <property type="match status" value="1"/>
</dbReference>
<sequence length="144" mass="15414">MPQSPLAKSVDTPIGVDALLATARTDLDRLIPTEARAAVARGALLVDTRTETQRAEQGELPDAIVIDRTVLEWRLDPASGVNIPEAHSYDVEIVVVCRQGYSSSLAAASLRQLGLWRATDLIGGVEAWVADGFPVTDGPADVRR</sequence>
<feature type="domain" description="Rhodanese" evidence="1">
    <location>
        <begin position="39"/>
        <end position="137"/>
    </location>
</feature>
<evidence type="ECO:0000259" key="1">
    <source>
        <dbReference type="PROSITE" id="PS50206"/>
    </source>
</evidence>
<proteinExistence type="predicted"/>
<dbReference type="PROSITE" id="PS50206">
    <property type="entry name" value="RHODANESE_3"/>
    <property type="match status" value="1"/>
</dbReference>
<dbReference type="PANTHER" id="PTHR44086">
    <property type="entry name" value="THIOSULFATE SULFURTRANSFERASE RDL2, MITOCHONDRIAL-RELATED"/>
    <property type="match status" value="1"/>
</dbReference>
<dbReference type="InterPro" id="IPR036873">
    <property type="entry name" value="Rhodanese-like_dom_sf"/>
</dbReference>
<dbReference type="PANTHER" id="PTHR44086:SF10">
    <property type="entry name" value="THIOSULFATE SULFURTRANSFERASE_RHODANESE-LIKE DOMAIN-CONTAINING PROTEIN 3"/>
    <property type="match status" value="1"/>
</dbReference>
<dbReference type="Proteomes" id="UP001501676">
    <property type="component" value="Unassembled WGS sequence"/>
</dbReference>
<comment type="caution">
    <text evidence="2">The sequence shown here is derived from an EMBL/GenBank/DDBJ whole genome shotgun (WGS) entry which is preliminary data.</text>
</comment>
<dbReference type="EMBL" id="BAAAYN010000004">
    <property type="protein sequence ID" value="GAA3382941.1"/>
    <property type="molecule type" value="Genomic_DNA"/>
</dbReference>
<dbReference type="Gene3D" id="3.40.250.10">
    <property type="entry name" value="Rhodanese-like domain"/>
    <property type="match status" value="1"/>
</dbReference>
<dbReference type="Pfam" id="PF00581">
    <property type="entry name" value="Rhodanese"/>
    <property type="match status" value="1"/>
</dbReference>